<evidence type="ECO:0000256" key="1">
    <source>
        <dbReference type="SAM" id="Phobius"/>
    </source>
</evidence>
<dbReference type="Proteomes" id="UP000628840">
    <property type="component" value="Unassembled WGS sequence"/>
</dbReference>
<accession>A0A830F6W3</accession>
<keyword evidence="4" id="KW-1185">Reference proteome</keyword>
<dbReference type="EMBL" id="BMPF01000001">
    <property type="protein sequence ID" value="GGL25099.1"/>
    <property type="molecule type" value="Genomic_DNA"/>
</dbReference>
<organism evidence="3 4">
    <name type="scientific">Halarchaeum grantii</name>
    <dbReference type="NCBI Taxonomy" id="1193105"/>
    <lineage>
        <taxon>Archaea</taxon>
        <taxon>Methanobacteriati</taxon>
        <taxon>Methanobacteriota</taxon>
        <taxon>Stenosarchaea group</taxon>
        <taxon>Halobacteria</taxon>
        <taxon>Halobacteriales</taxon>
        <taxon>Halobacteriaceae</taxon>
    </lineage>
</organism>
<feature type="transmembrane region" description="Helical" evidence="1">
    <location>
        <begin position="98"/>
        <end position="115"/>
    </location>
</feature>
<dbReference type="OrthoDB" id="270777at2157"/>
<dbReference type="AlphaFoldDB" id="A0A830F6W3"/>
<keyword evidence="1" id="KW-1133">Transmembrane helix</keyword>
<keyword evidence="1" id="KW-0472">Membrane</keyword>
<feature type="transmembrane region" description="Helical" evidence="1">
    <location>
        <begin position="45"/>
        <end position="68"/>
    </location>
</feature>
<feature type="transmembrane region" description="Helical" evidence="1">
    <location>
        <begin position="12"/>
        <end position="33"/>
    </location>
</feature>
<comment type="caution">
    <text evidence="3">The sequence shown here is derived from an EMBL/GenBank/DDBJ whole genome shotgun (WGS) entry which is preliminary data.</text>
</comment>
<dbReference type="Pfam" id="PF25933">
    <property type="entry name" value="DUF7978"/>
    <property type="match status" value="1"/>
</dbReference>
<feature type="transmembrane region" description="Helical" evidence="1">
    <location>
        <begin position="127"/>
        <end position="150"/>
    </location>
</feature>
<evidence type="ECO:0000313" key="3">
    <source>
        <dbReference type="EMBL" id="GGL25099.1"/>
    </source>
</evidence>
<proteinExistence type="predicted"/>
<feature type="transmembrane region" description="Helical" evidence="1">
    <location>
        <begin position="162"/>
        <end position="186"/>
    </location>
</feature>
<protein>
    <recommendedName>
        <fullName evidence="2">DUF7978 domain-containing protein</fullName>
    </recommendedName>
</protein>
<dbReference type="RefSeq" id="WP_188878541.1">
    <property type="nucleotide sequence ID" value="NZ_BMPF01000001.1"/>
</dbReference>
<feature type="domain" description="DUF7978" evidence="2">
    <location>
        <begin position="3"/>
        <end position="186"/>
    </location>
</feature>
<sequence length="189" mass="19771">MSESSTGRDVPWVPAAVVGIAAYVLQYLVVYLWQANRVREQLAGLNAVIQFLGGQAIPAWQAVGWLFYNAHFVSFTYPSLGGGRTATNLIASGNAPQLLYVLPPLFLLVGGYLLVRSVSLVDPTEGALCGTVLSLGYAIPAWVGVFAFRITAESNWLGPDLVTGIVLAGVVYPVVFGAVGGAVAAATGD</sequence>
<evidence type="ECO:0000313" key="4">
    <source>
        <dbReference type="Proteomes" id="UP000628840"/>
    </source>
</evidence>
<reference evidence="3 4" key="1">
    <citation type="journal article" date="2019" name="Int. J. Syst. Evol. Microbiol.">
        <title>The Global Catalogue of Microorganisms (GCM) 10K type strain sequencing project: providing services to taxonomists for standard genome sequencing and annotation.</title>
        <authorList>
            <consortium name="The Broad Institute Genomics Platform"/>
            <consortium name="The Broad Institute Genome Sequencing Center for Infectious Disease"/>
            <person name="Wu L."/>
            <person name="Ma J."/>
        </authorList>
    </citation>
    <scope>NUCLEOTIDE SEQUENCE [LARGE SCALE GENOMIC DNA]</scope>
    <source>
        <strain evidence="3 4">JCM 19585</strain>
    </source>
</reference>
<evidence type="ECO:0000259" key="2">
    <source>
        <dbReference type="Pfam" id="PF25933"/>
    </source>
</evidence>
<name>A0A830F6W3_9EURY</name>
<keyword evidence="1" id="KW-0812">Transmembrane</keyword>
<gene>
    <name evidence="3" type="ORF">GCM10009037_05810</name>
</gene>
<dbReference type="InterPro" id="IPR058284">
    <property type="entry name" value="DUF7978"/>
</dbReference>